<dbReference type="OrthoDB" id="6359816at2759"/>
<evidence type="ECO:0000313" key="3">
    <source>
        <dbReference type="Proteomes" id="UP000277928"/>
    </source>
</evidence>
<dbReference type="SUPFAM" id="SSF54695">
    <property type="entry name" value="POZ domain"/>
    <property type="match status" value="1"/>
</dbReference>
<name>A0A3P7JKH6_LITSI</name>
<dbReference type="CDD" id="cd18186">
    <property type="entry name" value="BTB_POZ_ZBTB_KLHL-like"/>
    <property type="match status" value="1"/>
</dbReference>
<evidence type="ECO:0000259" key="1">
    <source>
        <dbReference type="PROSITE" id="PS50097"/>
    </source>
</evidence>
<protein>
    <recommendedName>
        <fullName evidence="1">BTB domain-containing protein</fullName>
    </recommendedName>
</protein>
<dbReference type="Pfam" id="PF00651">
    <property type="entry name" value="BTB"/>
    <property type="match status" value="1"/>
</dbReference>
<dbReference type="InterPro" id="IPR000210">
    <property type="entry name" value="BTB/POZ_dom"/>
</dbReference>
<reference evidence="2 3" key="1">
    <citation type="submission" date="2018-08" db="EMBL/GenBank/DDBJ databases">
        <authorList>
            <person name="Laetsch R D."/>
            <person name="Stevens L."/>
            <person name="Kumar S."/>
            <person name="Blaxter L. M."/>
        </authorList>
    </citation>
    <scope>NUCLEOTIDE SEQUENCE [LARGE SCALE GENOMIC DNA]</scope>
</reference>
<gene>
    <name evidence="2" type="ORF">NLS_LOCUS9348</name>
</gene>
<dbReference type="PROSITE" id="PS50097">
    <property type="entry name" value="BTB"/>
    <property type="match status" value="1"/>
</dbReference>
<dbReference type="Proteomes" id="UP000277928">
    <property type="component" value="Unassembled WGS sequence"/>
</dbReference>
<dbReference type="EMBL" id="UYRX01001523">
    <property type="protein sequence ID" value="VDM91514.1"/>
    <property type="molecule type" value="Genomic_DNA"/>
</dbReference>
<dbReference type="Gene3D" id="3.30.710.10">
    <property type="entry name" value="Potassium Channel Kv1.1, Chain A"/>
    <property type="match status" value="1"/>
</dbReference>
<accession>A0A3P7JKH6</accession>
<keyword evidence="3" id="KW-1185">Reference proteome</keyword>
<proteinExistence type="predicted"/>
<dbReference type="InterPro" id="IPR011333">
    <property type="entry name" value="SKP1/BTB/POZ_sf"/>
</dbReference>
<dbReference type="AlphaFoldDB" id="A0A3P7JKH6"/>
<sequence length="410" mass="47144">MGAVGKVFDQNPTEVIFIYDWPVQIFQPVNGFNVFGDTETFCTNYRNASHEWMIHLYRTNFGVPSRPRIHLYLEQSRVVTTHPSPKECKFSFRLLEDHSYRGSVSAVRSATTFSSMDSFRVPRDSQFVESLTQCFTNQYNSGKTVVITVDLLFSAESFNLGFSSWMSMVPAPPADTSNDFRFKVLNSDGADFTIHCRDGDLKISKSALFLSSDYFRFLFTANDDGLKSKEQSVPDYSVESVRKVLVFMITGTFEMPDNLTPELARELIDIAMHFKPLNRDALRNTIHRALCQLLVKDFSVLDRIVHFLVFAHEMNLSQLKVMCMSIIVYEHYKRFKQQYNAESPNADHRALHERLRRSGFLLTVSPLSRIDSIRRQSLKCRRIFRYGEKSNFNASQLPGNLSDTVLNSVD</sequence>
<feature type="domain" description="BTB" evidence="1">
    <location>
        <begin position="190"/>
        <end position="257"/>
    </location>
</feature>
<evidence type="ECO:0000313" key="2">
    <source>
        <dbReference type="EMBL" id="VDM91514.1"/>
    </source>
</evidence>
<organism evidence="2 3">
    <name type="scientific">Litomosoides sigmodontis</name>
    <name type="common">Filarial nematode worm</name>
    <dbReference type="NCBI Taxonomy" id="42156"/>
    <lineage>
        <taxon>Eukaryota</taxon>
        <taxon>Metazoa</taxon>
        <taxon>Ecdysozoa</taxon>
        <taxon>Nematoda</taxon>
        <taxon>Chromadorea</taxon>
        <taxon>Rhabditida</taxon>
        <taxon>Spirurina</taxon>
        <taxon>Spiruromorpha</taxon>
        <taxon>Filarioidea</taxon>
        <taxon>Onchocercidae</taxon>
        <taxon>Litomosoides</taxon>
    </lineage>
</organism>
<dbReference type="OMA" id="DSFRVPR"/>
<dbReference type="STRING" id="42156.A0A3P7JKH6"/>